<protein>
    <submittedName>
        <fullName evidence="2">YfiR family protein</fullName>
    </submittedName>
</protein>
<evidence type="ECO:0000313" key="3">
    <source>
        <dbReference type="Proteomes" id="UP000765845"/>
    </source>
</evidence>
<sequence>MPDKKRTRLSLLAGVLLLCCAPALYAQNLQDRVKAAFVFNFAKFVAWPKTSFVDERSKLQFCLLANQEFSRAVALAIEDASIDGRKLESRTMRRSEDLEGCHVAFIDDERANATEWLIAIKGRSILSVSDAEDFIQNGGIIQFVLVDDKLRFEIHQGRALDSGLVVSSRLLQLAKTVHRD</sequence>
<organism evidence="2 3">
    <name type="scientific">Spongiibacter thalassae</name>
    <dbReference type="NCBI Taxonomy" id="2721624"/>
    <lineage>
        <taxon>Bacteria</taxon>
        <taxon>Pseudomonadati</taxon>
        <taxon>Pseudomonadota</taxon>
        <taxon>Gammaproteobacteria</taxon>
        <taxon>Cellvibrionales</taxon>
        <taxon>Spongiibacteraceae</taxon>
        <taxon>Spongiibacter</taxon>
    </lineage>
</organism>
<reference evidence="2 3" key="1">
    <citation type="submission" date="2020-04" db="EMBL/GenBank/DDBJ databases">
        <authorList>
            <person name="Yoon J."/>
        </authorList>
    </citation>
    <scope>NUCLEOTIDE SEQUENCE [LARGE SCALE GENOMIC DNA]</scope>
    <source>
        <strain evidence="2 3">KMU-166</strain>
    </source>
</reference>
<dbReference type="Pfam" id="PF13689">
    <property type="entry name" value="DUF4154"/>
    <property type="match status" value="1"/>
</dbReference>
<dbReference type="InterPro" id="IPR025293">
    <property type="entry name" value="YfiR/HmsC-like"/>
</dbReference>
<comment type="caution">
    <text evidence="2">The sequence shown here is derived from an EMBL/GenBank/DDBJ whole genome shotgun (WGS) entry which is preliminary data.</text>
</comment>
<evidence type="ECO:0000256" key="1">
    <source>
        <dbReference type="SAM" id="SignalP"/>
    </source>
</evidence>
<evidence type="ECO:0000313" key="2">
    <source>
        <dbReference type="EMBL" id="NKI17663.1"/>
    </source>
</evidence>
<feature type="signal peptide" evidence="1">
    <location>
        <begin position="1"/>
        <end position="26"/>
    </location>
</feature>
<name>A0ABX1GGJ1_9GAMM</name>
<accession>A0ABX1GGJ1</accession>
<keyword evidence="1" id="KW-0732">Signal</keyword>
<keyword evidence="3" id="KW-1185">Reference proteome</keyword>
<proteinExistence type="predicted"/>
<gene>
    <name evidence="2" type="ORF">HCU74_09545</name>
</gene>
<feature type="chain" id="PRO_5045421690" evidence="1">
    <location>
        <begin position="27"/>
        <end position="180"/>
    </location>
</feature>
<dbReference type="RefSeq" id="WP_168450210.1">
    <property type="nucleotide sequence ID" value="NZ_JAAWWK010000003.1"/>
</dbReference>
<dbReference type="Proteomes" id="UP000765845">
    <property type="component" value="Unassembled WGS sequence"/>
</dbReference>
<dbReference type="EMBL" id="JAAWWK010000003">
    <property type="protein sequence ID" value="NKI17663.1"/>
    <property type="molecule type" value="Genomic_DNA"/>
</dbReference>